<feature type="signal peptide" evidence="2">
    <location>
        <begin position="1"/>
        <end position="24"/>
    </location>
</feature>
<dbReference type="Pfam" id="PF04972">
    <property type="entry name" value="BON"/>
    <property type="match status" value="1"/>
</dbReference>
<evidence type="ECO:0000313" key="5">
    <source>
        <dbReference type="Proteomes" id="UP000245712"/>
    </source>
</evidence>
<keyword evidence="5" id="KW-1185">Reference proteome</keyword>
<sequence>MKRKAMGWVVAGAVMLAVACQVSAQPSPGSDSGVAASGAESNVKATKAANRKLRRDVLRALAKTPGLNNERISVRANGGAVTLSGSVPVADQIQKAGDAARQVSGVSSLSNRITLRSYN</sequence>
<evidence type="ECO:0000256" key="2">
    <source>
        <dbReference type="SAM" id="SignalP"/>
    </source>
</evidence>
<dbReference type="EMBL" id="QEOB01000011">
    <property type="protein sequence ID" value="PVX81152.1"/>
    <property type="molecule type" value="Genomic_DNA"/>
</dbReference>
<gene>
    <name evidence="4" type="ORF">C7402_11154</name>
</gene>
<reference evidence="4 5" key="1">
    <citation type="submission" date="2018-05" db="EMBL/GenBank/DDBJ databases">
        <title>Genomic Encyclopedia of Type Strains, Phase IV (KMG-V): Genome sequencing to study the core and pangenomes of soil and plant-associated prokaryotes.</title>
        <authorList>
            <person name="Whitman W."/>
        </authorList>
    </citation>
    <scope>NUCLEOTIDE SEQUENCE [LARGE SCALE GENOMIC DNA]</scope>
    <source>
        <strain evidence="4 5">SCZa-39</strain>
    </source>
</reference>
<dbReference type="PROSITE" id="PS50914">
    <property type="entry name" value="BON"/>
    <property type="match status" value="1"/>
</dbReference>
<proteinExistence type="predicted"/>
<dbReference type="InterPro" id="IPR007055">
    <property type="entry name" value="BON_dom"/>
</dbReference>
<feature type="chain" id="PRO_5047151794" evidence="2">
    <location>
        <begin position="25"/>
        <end position="119"/>
    </location>
</feature>
<dbReference type="PROSITE" id="PS51257">
    <property type="entry name" value="PROKAR_LIPOPROTEIN"/>
    <property type="match status" value="1"/>
</dbReference>
<organism evidence="4 5">
    <name type="scientific">Paraburkholderia unamae</name>
    <dbReference type="NCBI Taxonomy" id="219649"/>
    <lineage>
        <taxon>Bacteria</taxon>
        <taxon>Pseudomonadati</taxon>
        <taxon>Pseudomonadota</taxon>
        <taxon>Betaproteobacteria</taxon>
        <taxon>Burkholderiales</taxon>
        <taxon>Burkholderiaceae</taxon>
        <taxon>Paraburkholderia</taxon>
    </lineage>
</organism>
<evidence type="ECO:0000256" key="1">
    <source>
        <dbReference type="SAM" id="MobiDB-lite"/>
    </source>
</evidence>
<dbReference type="RefSeq" id="WP_116612225.1">
    <property type="nucleotide sequence ID" value="NZ_QEOB01000011.1"/>
</dbReference>
<dbReference type="Proteomes" id="UP000245712">
    <property type="component" value="Unassembled WGS sequence"/>
</dbReference>
<name>A0ABX5KI97_9BURK</name>
<feature type="domain" description="BON" evidence="3">
    <location>
        <begin position="49"/>
        <end position="117"/>
    </location>
</feature>
<protein>
    <submittedName>
        <fullName evidence="4">BON domain-containing protein</fullName>
    </submittedName>
</protein>
<comment type="caution">
    <text evidence="4">The sequence shown here is derived from an EMBL/GenBank/DDBJ whole genome shotgun (WGS) entry which is preliminary data.</text>
</comment>
<evidence type="ECO:0000259" key="3">
    <source>
        <dbReference type="PROSITE" id="PS50914"/>
    </source>
</evidence>
<feature type="region of interest" description="Disordered" evidence="1">
    <location>
        <begin position="24"/>
        <end position="49"/>
    </location>
</feature>
<keyword evidence="2" id="KW-0732">Signal</keyword>
<accession>A0ABX5KI97</accession>
<dbReference type="Gene3D" id="3.30.1340.30">
    <property type="match status" value="1"/>
</dbReference>
<evidence type="ECO:0000313" key="4">
    <source>
        <dbReference type="EMBL" id="PVX81152.1"/>
    </source>
</evidence>